<organism evidence="13 14">
    <name type="scientific">Rhodotorula graminis (strain WP1)</name>
    <dbReference type="NCBI Taxonomy" id="578459"/>
    <lineage>
        <taxon>Eukaryota</taxon>
        <taxon>Fungi</taxon>
        <taxon>Dikarya</taxon>
        <taxon>Basidiomycota</taxon>
        <taxon>Pucciniomycotina</taxon>
        <taxon>Microbotryomycetes</taxon>
        <taxon>Sporidiobolales</taxon>
        <taxon>Sporidiobolaceae</taxon>
        <taxon>Rhodotorula</taxon>
    </lineage>
</organism>
<feature type="domain" description="C2H2-type" evidence="12">
    <location>
        <begin position="774"/>
        <end position="800"/>
    </location>
</feature>
<dbReference type="SUPFAM" id="SSF57667">
    <property type="entry name" value="beta-beta-alpha zinc fingers"/>
    <property type="match status" value="4"/>
</dbReference>
<keyword evidence="9" id="KW-0539">Nucleus</keyword>
<gene>
    <name evidence="13" type="ORF">RHOBADRAFT_55138</name>
</gene>
<evidence type="ECO:0000313" key="13">
    <source>
        <dbReference type="EMBL" id="KPV73386.1"/>
    </source>
</evidence>
<dbReference type="GeneID" id="28978135"/>
<dbReference type="OrthoDB" id="654211at2759"/>
<feature type="domain" description="C2H2-type" evidence="12">
    <location>
        <begin position="658"/>
        <end position="685"/>
    </location>
</feature>
<evidence type="ECO:0000256" key="6">
    <source>
        <dbReference type="ARBA" id="ARBA00023015"/>
    </source>
</evidence>
<keyword evidence="3" id="KW-0677">Repeat</keyword>
<evidence type="ECO:0000256" key="10">
    <source>
        <dbReference type="PROSITE-ProRule" id="PRU00042"/>
    </source>
</evidence>
<dbReference type="RefSeq" id="XP_018269435.1">
    <property type="nucleotide sequence ID" value="XM_018417687.1"/>
</dbReference>
<comment type="subcellular location">
    <subcellularLocation>
        <location evidence="1">Nucleus</location>
    </subcellularLocation>
</comment>
<dbReference type="FunFam" id="3.30.160.60:FF:000325">
    <property type="entry name" value="ZFP90 zinc finger protein"/>
    <property type="match status" value="2"/>
</dbReference>
<evidence type="ECO:0000259" key="12">
    <source>
        <dbReference type="PROSITE" id="PS50157"/>
    </source>
</evidence>
<dbReference type="GO" id="GO:0000978">
    <property type="term" value="F:RNA polymerase II cis-regulatory region sequence-specific DNA binding"/>
    <property type="evidence" value="ECO:0007669"/>
    <property type="project" value="TreeGrafter"/>
</dbReference>
<keyword evidence="2" id="KW-0479">Metal-binding</keyword>
<dbReference type="FunFam" id="3.30.160.60:FF:000176">
    <property type="entry name" value="zinc finger protein 70"/>
    <property type="match status" value="1"/>
</dbReference>
<evidence type="ECO:0000256" key="7">
    <source>
        <dbReference type="ARBA" id="ARBA00023125"/>
    </source>
</evidence>
<dbReference type="PANTHER" id="PTHR14003">
    <property type="entry name" value="TRANSCRIPTIONAL REPRESSOR PROTEIN YY"/>
    <property type="match status" value="1"/>
</dbReference>
<evidence type="ECO:0000256" key="2">
    <source>
        <dbReference type="ARBA" id="ARBA00022723"/>
    </source>
</evidence>
<dbReference type="Gene3D" id="3.30.160.60">
    <property type="entry name" value="Classic Zinc Finger"/>
    <property type="match status" value="7"/>
</dbReference>
<evidence type="ECO:0000256" key="4">
    <source>
        <dbReference type="ARBA" id="ARBA00022771"/>
    </source>
</evidence>
<proteinExistence type="predicted"/>
<evidence type="ECO:0000256" key="8">
    <source>
        <dbReference type="ARBA" id="ARBA00023163"/>
    </source>
</evidence>
<feature type="domain" description="C2H2-type" evidence="12">
    <location>
        <begin position="602"/>
        <end position="629"/>
    </location>
</feature>
<keyword evidence="8" id="KW-0804">Transcription</keyword>
<keyword evidence="14" id="KW-1185">Reference proteome</keyword>
<name>A0A0P9F1C6_RHOGW</name>
<accession>A0A0P9F1C6</accession>
<dbReference type="OMA" id="TFAGCNE"/>
<evidence type="ECO:0000256" key="11">
    <source>
        <dbReference type="SAM" id="MobiDB-lite"/>
    </source>
</evidence>
<dbReference type="InterPro" id="IPR013087">
    <property type="entry name" value="Znf_C2H2_type"/>
</dbReference>
<dbReference type="PROSITE" id="PS50157">
    <property type="entry name" value="ZINC_FINGER_C2H2_2"/>
    <property type="match status" value="7"/>
</dbReference>
<evidence type="ECO:0000256" key="9">
    <source>
        <dbReference type="ARBA" id="ARBA00023242"/>
    </source>
</evidence>
<feature type="domain" description="C2H2-type" evidence="12">
    <location>
        <begin position="630"/>
        <end position="657"/>
    </location>
</feature>
<dbReference type="GO" id="GO:0005667">
    <property type="term" value="C:transcription regulator complex"/>
    <property type="evidence" value="ECO:0007669"/>
    <property type="project" value="TreeGrafter"/>
</dbReference>
<feature type="region of interest" description="Disordered" evidence="11">
    <location>
        <begin position="570"/>
        <end position="592"/>
    </location>
</feature>
<feature type="domain" description="C2H2-type" evidence="12">
    <location>
        <begin position="686"/>
        <end position="715"/>
    </location>
</feature>
<evidence type="ECO:0000256" key="1">
    <source>
        <dbReference type="ARBA" id="ARBA00004123"/>
    </source>
</evidence>
<dbReference type="EMBL" id="KQ474083">
    <property type="protein sequence ID" value="KPV73386.1"/>
    <property type="molecule type" value="Genomic_DNA"/>
</dbReference>
<protein>
    <recommendedName>
        <fullName evidence="12">C2H2-type domain-containing protein</fullName>
    </recommendedName>
</protein>
<dbReference type="InterPro" id="IPR036236">
    <property type="entry name" value="Znf_C2H2_sf"/>
</dbReference>
<dbReference type="GO" id="GO:0031519">
    <property type="term" value="C:PcG protein complex"/>
    <property type="evidence" value="ECO:0007669"/>
    <property type="project" value="TreeGrafter"/>
</dbReference>
<evidence type="ECO:0000256" key="3">
    <source>
        <dbReference type="ARBA" id="ARBA00022737"/>
    </source>
</evidence>
<evidence type="ECO:0000313" key="14">
    <source>
        <dbReference type="Proteomes" id="UP000053890"/>
    </source>
</evidence>
<feature type="domain" description="C2H2-type" evidence="12">
    <location>
        <begin position="746"/>
        <end position="773"/>
    </location>
</feature>
<feature type="domain" description="C2H2-type" evidence="12">
    <location>
        <begin position="716"/>
        <end position="745"/>
    </location>
</feature>
<dbReference type="PANTHER" id="PTHR14003:SF23">
    <property type="entry name" value="ZINC FINGER PROTEIN 143"/>
    <property type="match status" value="1"/>
</dbReference>
<dbReference type="GO" id="GO:0008270">
    <property type="term" value="F:zinc ion binding"/>
    <property type="evidence" value="ECO:0007669"/>
    <property type="project" value="UniProtKB-KW"/>
</dbReference>
<evidence type="ECO:0000256" key="5">
    <source>
        <dbReference type="ARBA" id="ARBA00022833"/>
    </source>
</evidence>
<dbReference type="PROSITE" id="PS00028">
    <property type="entry name" value="ZINC_FINGER_C2H2_1"/>
    <property type="match status" value="7"/>
</dbReference>
<feature type="compositionally biased region" description="Basic and acidic residues" evidence="11">
    <location>
        <begin position="73"/>
        <end position="95"/>
    </location>
</feature>
<dbReference type="Proteomes" id="UP000053890">
    <property type="component" value="Unassembled WGS sequence"/>
</dbReference>
<dbReference type="FunFam" id="3.30.160.60:FF:000202">
    <property type="entry name" value="Zinc finger protein 574"/>
    <property type="match status" value="1"/>
</dbReference>
<dbReference type="FunFam" id="3.30.160.60:FF:000125">
    <property type="entry name" value="Putative zinc finger protein 143"/>
    <property type="match status" value="2"/>
</dbReference>
<dbReference type="GO" id="GO:0000981">
    <property type="term" value="F:DNA-binding transcription factor activity, RNA polymerase II-specific"/>
    <property type="evidence" value="ECO:0007669"/>
    <property type="project" value="UniProtKB-ARBA"/>
</dbReference>
<sequence>MASPEPTSSRPKRTRAGRAVGVSYADLENGVGGVASTSANLGATSDVEREAPPAKKARSRKKGGGGGSGGGASREEEPKKKGEAGGKGKGKAVEKDEPDELDELDEDEGEQDEDDQAWLGVSEKQSSSSSLPLLTAAEIQHTITCDITRVFVEGQLENGEREAHAFVERIRTGSGELDPEEREKLINELKAELAEVEAKLEANVNVDERKRLRREEPSLFDSLGQHIKESPTTSAKVHLDLASNWCPSDAILDGRVPPALEQDLSSERIWKATGVLQKETGLQNYSPVVFPKSASGSDPLATYYGEAGDELLKRRQALQLAPAFTESTIIVISGVEAADKLRSNEHVVLEPLNLLFVVDRRPVEVKAAYARLASQKLGEGTIVIFMAQPAAFSGHGGASYEMARRADASLSCIFALAPAALERPPRLDWYVATYWSDGGPEVPQRAEIAAKIQALAAYEEKVGRQLSPREMLQFSPSGVYYFERYSKNHAEEMRQMVGTDTVIRRLVAPDLLNSPIQLAKQVLSARAATGRAELGEIRSKKEDERSEEEQARLDDADKVILARKSADAKWQQRNPAGYEENRQHKREKAAERRRRIKASGFFTCGECDKTCASSSDLKKHMRVHTGERPFECGECDKTCSSSSDLKKHMRVHTGKEPFKCGECDQTCGSSSELKKHMRVHTGDKPFVCTFAGCNESFARSSDFKAHERIHTGERPFKCTFAGCNESFVRSTTRTSHERTHTGERPYKCSTCDQSFAQASTRNKHQLSHTGEKPHACGECGQSFTLSHHLKRHRASKHGGK</sequence>
<dbReference type="Pfam" id="PF00096">
    <property type="entry name" value="zf-C2H2"/>
    <property type="match status" value="5"/>
</dbReference>
<feature type="region of interest" description="Disordered" evidence="11">
    <location>
        <begin position="1"/>
        <end position="116"/>
    </location>
</feature>
<dbReference type="AlphaFoldDB" id="A0A0P9F1C6"/>
<keyword evidence="5" id="KW-0862">Zinc</keyword>
<dbReference type="FunFam" id="3.30.160.60:FF:000100">
    <property type="entry name" value="Zinc finger 45-like"/>
    <property type="match status" value="1"/>
</dbReference>
<dbReference type="GO" id="GO:0000785">
    <property type="term" value="C:chromatin"/>
    <property type="evidence" value="ECO:0007669"/>
    <property type="project" value="TreeGrafter"/>
</dbReference>
<keyword evidence="4 10" id="KW-0863">Zinc-finger</keyword>
<keyword evidence="7" id="KW-0238">DNA-binding</keyword>
<dbReference type="STRING" id="578459.A0A0P9F1C6"/>
<dbReference type="SMART" id="SM00355">
    <property type="entry name" value="ZnF_C2H2"/>
    <property type="match status" value="7"/>
</dbReference>
<feature type="compositionally biased region" description="Acidic residues" evidence="11">
    <location>
        <begin position="96"/>
        <end position="116"/>
    </location>
</feature>
<feature type="compositionally biased region" description="Basic residues" evidence="11">
    <location>
        <begin position="583"/>
        <end position="592"/>
    </location>
</feature>
<keyword evidence="6" id="KW-0805">Transcription regulation</keyword>
<reference evidence="13 14" key="1">
    <citation type="journal article" date="2015" name="Front. Microbiol.">
        <title>Genome sequence of the plant growth promoting endophytic yeast Rhodotorula graminis WP1.</title>
        <authorList>
            <person name="Firrincieli A."/>
            <person name="Otillar R."/>
            <person name="Salamov A."/>
            <person name="Schmutz J."/>
            <person name="Khan Z."/>
            <person name="Redman R.S."/>
            <person name="Fleck N.D."/>
            <person name="Lindquist E."/>
            <person name="Grigoriev I.V."/>
            <person name="Doty S.L."/>
        </authorList>
    </citation>
    <scope>NUCLEOTIDE SEQUENCE [LARGE SCALE GENOMIC DNA]</scope>
    <source>
        <strain evidence="13 14">WP1</strain>
    </source>
</reference>
<dbReference type="GO" id="GO:0032502">
    <property type="term" value="P:developmental process"/>
    <property type="evidence" value="ECO:0007669"/>
    <property type="project" value="UniProtKB-ARBA"/>
</dbReference>